<keyword evidence="3" id="KW-1185">Reference proteome</keyword>
<dbReference type="KEGG" id="mym:A176_002191"/>
<organism evidence="2 3">
    <name type="scientific">Pseudomyxococcus hansupus</name>
    <dbReference type="NCBI Taxonomy" id="1297742"/>
    <lineage>
        <taxon>Bacteria</taxon>
        <taxon>Pseudomonadati</taxon>
        <taxon>Myxococcota</taxon>
        <taxon>Myxococcia</taxon>
        <taxon>Myxococcales</taxon>
        <taxon>Cystobacterineae</taxon>
        <taxon>Myxococcaceae</taxon>
        <taxon>Pseudomyxococcus</taxon>
    </lineage>
</organism>
<name>A0A0H4WR73_9BACT</name>
<gene>
    <name evidence="2" type="ORF">A176_002191</name>
</gene>
<sequence>MERPGTGRRAPRQAVRRPGGNPDSIRSANGESNTHSGLKAERIQELEPSKGPPSFATEASKSTTRGGSLQGRHIDGQHASAEVGRCRPRRWLGAPFGRLRSHERRAGAGGHRCLRAWTGSGPQRVETERQQ</sequence>
<dbReference type="STRING" id="1297742.A176_002191"/>
<dbReference type="EMBL" id="CP012109">
    <property type="protein sequence ID" value="AKQ65279.1"/>
    <property type="molecule type" value="Genomic_DNA"/>
</dbReference>
<feature type="compositionally biased region" description="Polar residues" evidence="1">
    <location>
        <begin position="24"/>
        <end position="36"/>
    </location>
</feature>
<proteinExistence type="predicted"/>
<feature type="region of interest" description="Disordered" evidence="1">
    <location>
        <begin position="1"/>
        <end position="82"/>
    </location>
</feature>
<accession>A0A0H4WR73</accession>
<reference evidence="2 3" key="1">
    <citation type="journal article" date="2016" name="PLoS ONE">
        <title>Complete Genome Sequence and Comparative Genomics of a Novel Myxobacterium Myxococcus hansupus.</title>
        <authorList>
            <person name="Sharma G."/>
            <person name="Narwani T."/>
            <person name="Subramanian S."/>
        </authorList>
    </citation>
    <scope>NUCLEOTIDE SEQUENCE [LARGE SCALE GENOMIC DNA]</scope>
    <source>
        <strain evidence="3">mixupus</strain>
    </source>
</reference>
<feature type="region of interest" description="Disordered" evidence="1">
    <location>
        <begin position="102"/>
        <end position="131"/>
    </location>
</feature>
<protein>
    <submittedName>
        <fullName evidence="2">Uncharacterized protein</fullName>
    </submittedName>
</protein>
<dbReference type="AlphaFoldDB" id="A0A0H4WR73"/>
<evidence type="ECO:0000256" key="1">
    <source>
        <dbReference type="SAM" id="MobiDB-lite"/>
    </source>
</evidence>
<feature type="compositionally biased region" description="Polar residues" evidence="1">
    <location>
        <begin position="57"/>
        <end position="67"/>
    </location>
</feature>
<evidence type="ECO:0000313" key="2">
    <source>
        <dbReference type="EMBL" id="AKQ65279.1"/>
    </source>
</evidence>
<dbReference type="Proteomes" id="UP000009026">
    <property type="component" value="Chromosome"/>
</dbReference>
<feature type="compositionally biased region" description="Basic and acidic residues" evidence="1">
    <location>
        <begin position="38"/>
        <end position="48"/>
    </location>
</feature>
<dbReference type="PATRIC" id="fig|1297742.4.peg.2217"/>
<evidence type="ECO:0000313" key="3">
    <source>
        <dbReference type="Proteomes" id="UP000009026"/>
    </source>
</evidence>